<keyword evidence="1" id="KW-0472">Membrane</keyword>
<evidence type="ECO:0000313" key="3">
    <source>
        <dbReference type="Proteomes" id="UP000784294"/>
    </source>
</evidence>
<evidence type="ECO:0000256" key="1">
    <source>
        <dbReference type="SAM" id="Phobius"/>
    </source>
</evidence>
<reference evidence="2" key="1">
    <citation type="submission" date="2018-11" db="EMBL/GenBank/DDBJ databases">
        <authorList>
            <consortium name="Pathogen Informatics"/>
        </authorList>
    </citation>
    <scope>NUCLEOTIDE SEQUENCE</scope>
</reference>
<feature type="transmembrane region" description="Helical" evidence="1">
    <location>
        <begin position="12"/>
        <end position="31"/>
    </location>
</feature>
<dbReference type="Proteomes" id="UP000784294">
    <property type="component" value="Unassembled WGS sequence"/>
</dbReference>
<sequence>MELSLLLPDSIGFHIVWILLFTLLPSCLVQCGEDELLRCPSIGELLHDFLGRDDIVIIQAGLQNPANQQLIVTGQERVSRSTSVGVVHIRVNGLLGQPGNHTGGHKAFNFSSCPQKVISLVGIRPRRGDPMACLPDLTRSGKEYVWLLHNSPVDNATSCRYRAVPGGVFALERFYNELRPSRGRQDVRKPG</sequence>
<dbReference type="EMBL" id="CAAALY010067538">
    <property type="protein sequence ID" value="VEL24397.1"/>
    <property type="molecule type" value="Genomic_DNA"/>
</dbReference>
<evidence type="ECO:0000313" key="2">
    <source>
        <dbReference type="EMBL" id="VEL24397.1"/>
    </source>
</evidence>
<protein>
    <submittedName>
        <fullName evidence="2">Uncharacterized protein</fullName>
    </submittedName>
</protein>
<keyword evidence="3" id="KW-1185">Reference proteome</keyword>
<keyword evidence="1" id="KW-1133">Transmembrane helix</keyword>
<dbReference type="AlphaFoldDB" id="A0A3S5BYE0"/>
<comment type="caution">
    <text evidence="2">The sequence shown here is derived from an EMBL/GenBank/DDBJ whole genome shotgun (WGS) entry which is preliminary data.</text>
</comment>
<accession>A0A3S5BYE0</accession>
<organism evidence="2 3">
    <name type="scientific">Protopolystoma xenopodis</name>
    <dbReference type="NCBI Taxonomy" id="117903"/>
    <lineage>
        <taxon>Eukaryota</taxon>
        <taxon>Metazoa</taxon>
        <taxon>Spiralia</taxon>
        <taxon>Lophotrochozoa</taxon>
        <taxon>Platyhelminthes</taxon>
        <taxon>Monogenea</taxon>
        <taxon>Polyopisthocotylea</taxon>
        <taxon>Polystomatidea</taxon>
        <taxon>Polystomatidae</taxon>
        <taxon>Protopolystoma</taxon>
    </lineage>
</organism>
<gene>
    <name evidence="2" type="ORF">PXEA_LOCUS17837</name>
</gene>
<proteinExistence type="predicted"/>
<name>A0A3S5BYE0_9PLAT</name>
<keyword evidence="1" id="KW-0812">Transmembrane</keyword>